<feature type="region of interest" description="Disordered" evidence="2">
    <location>
        <begin position="1"/>
        <end position="84"/>
    </location>
</feature>
<sequence length="515" mass="55542">MRSKKYSDLYQKTEGKAQKPAAERPVTNRPAEPAHKPKPEVNSKPNLDSKPEVNSKSNPDSKPEAKPAGPVPIAEAKPVSPAKKKKKKWPKVLAVVLILLIAGAGGAYAYARHFMNKKLNQVHRVKVDKNKLSIVDVKGYVNIALLGVDSRGMNKKNLKDSNTDCIIIVSMNTKTKKVNLISVYRDTYLRINGTSTYEKVNSAFPTTGINGCLNTLNQAMDLDIDSYVLFNFKMVSDLVNQVGGITVNVHQNEIYQLNKYTRQTARNVGQKKYKLVKKAGRQKLEGVQAVSYGRIRKGVGDDFKRTSRMRLVIKLVLDKLKHSSFSELSDIMDVCLKQCQTNLSNNDMIGLAQRLSGLEIQKSVGWPYNVTTGFLGQVSYVFPVNLEANTKRLHREMFGQKNYKVSTRVKTQSDAIASAVASGTSMYSVNTSRSTYTPYRGSTSTSRSQTYTPRRSYSGGTGSAAGSAAGTGGAASAGAGTSSQGTSENAGAGAAGGASAAGQTAGESTGAAEGE</sequence>
<keyword evidence="3" id="KW-0472">Membrane</keyword>
<dbReference type="PANTHER" id="PTHR33392">
    <property type="entry name" value="POLYISOPRENYL-TEICHOIC ACID--PEPTIDOGLYCAN TEICHOIC ACID TRANSFERASE TAGU"/>
    <property type="match status" value="1"/>
</dbReference>
<feature type="compositionally biased region" description="Polar residues" evidence="2">
    <location>
        <begin position="431"/>
        <end position="455"/>
    </location>
</feature>
<protein>
    <submittedName>
        <fullName evidence="5">Transcriptional attenuator, LytR family</fullName>
    </submittedName>
</protein>
<evidence type="ECO:0000259" key="4">
    <source>
        <dbReference type="Pfam" id="PF03816"/>
    </source>
</evidence>
<organism evidence="5 6">
    <name type="scientific">Eubacterium pyruvativorans</name>
    <dbReference type="NCBI Taxonomy" id="155865"/>
    <lineage>
        <taxon>Bacteria</taxon>
        <taxon>Bacillati</taxon>
        <taxon>Bacillota</taxon>
        <taxon>Clostridia</taxon>
        <taxon>Eubacteriales</taxon>
        <taxon>Eubacteriaceae</taxon>
        <taxon>Eubacterium</taxon>
    </lineage>
</organism>
<dbReference type="RefSeq" id="WP_177207370.1">
    <property type="nucleotide sequence ID" value="NZ_FOWF01000004.1"/>
</dbReference>
<feature type="compositionally biased region" description="Basic and acidic residues" evidence="2">
    <location>
        <begin position="32"/>
        <end position="65"/>
    </location>
</feature>
<dbReference type="NCBIfam" id="TIGR00350">
    <property type="entry name" value="lytR_cpsA_psr"/>
    <property type="match status" value="1"/>
</dbReference>
<dbReference type="AlphaFoldDB" id="A0A1I7G119"/>
<feature type="transmembrane region" description="Helical" evidence="3">
    <location>
        <begin position="92"/>
        <end position="111"/>
    </location>
</feature>
<evidence type="ECO:0000256" key="1">
    <source>
        <dbReference type="ARBA" id="ARBA00006068"/>
    </source>
</evidence>
<keyword evidence="3" id="KW-1133">Transmembrane helix</keyword>
<comment type="similarity">
    <text evidence="1">Belongs to the LytR/CpsA/Psr (LCP) family.</text>
</comment>
<dbReference type="STRING" id="155865.SAMN05216515_10448"/>
<reference evidence="5 6" key="1">
    <citation type="submission" date="2016-10" db="EMBL/GenBank/DDBJ databases">
        <authorList>
            <person name="de Groot N.N."/>
        </authorList>
    </citation>
    <scope>NUCLEOTIDE SEQUENCE [LARGE SCALE GENOMIC DNA]</scope>
    <source>
        <strain evidence="5 6">KHGC13</strain>
    </source>
</reference>
<evidence type="ECO:0000256" key="3">
    <source>
        <dbReference type="SAM" id="Phobius"/>
    </source>
</evidence>
<gene>
    <name evidence="5" type="ORF">SAMN05216508_10483</name>
</gene>
<dbReference type="InterPro" id="IPR004474">
    <property type="entry name" value="LytR_CpsA_psr"/>
</dbReference>
<keyword evidence="6" id="KW-1185">Reference proteome</keyword>
<dbReference type="PANTHER" id="PTHR33392:SF6">
    <property type="entry name" value="POLYISOPRENYL-TEICHOIC ACID--PEPTIDOGLYCAN TEICHOIC ACID TRANSFERASE TAGU"/>
    <property type="match status" value="1"/>
</dbReference>
<proteinExistence type="inferred from homology"/>
<accession>A0A1I7G119</accession>
<name>A0A1I7G119_9FIRM</name>
<evidence type="ECO:0000313" key="5">
    <source>
        <dbReference type="EMBL" id="SFU42135.1"/>
    </source>
</evidence>
<keyword evidence="3" id="KW-0812">Transmembrane</keyword>
<evidence type="ECO:0000256" key="2">
    <source>
        <dbReference type="SAM" id="MobiDB-lite"/>
    </source>
</evidence>
<dbReference type="Proteomes" id="UP000198817">
    <property type="component" value="Unassembled WGS sequence"/>
</dbReference>
<dbReference type="Pfam" id="PF03816">
    <property type="entry name" value="LytR_cpsA_psr"/>
    <property type="match status" value="1"/>
</dbReference>
<dbReference type="Gene3D" id="3.40.630.190">
    <property type="entry name" value="LCP protein"/>
    <property type="match status" value="1"/>
</dbReference>
<dbReference type="EMBL" id="FPBT01000004">
    <property type="protein sequence ID" value="SFU42135.1"/>
    <property type="molecule type" value="Genomic_DNA"/>
</dbReference>
<evidence type="ECO:0000313" key="6">
    <source>
        <dbReference type="Proteomes" id="UP000198817"/>
    </source>
</evidence>
<feature type="compositionally biased region" description="Basic and acidic residues" evidence="2">
    <location>
        <begin position="1"/>
        <end position="17"/>
    </location>
</feature>
<dbReference type="InterPro" id="IPR050922">
    <property type="entry name" value="LytR/CpsA/Psr_CW_biosynth"/>
</dbReference>
<feature type="region of interest" description="Disordered" evidence="2">
    <location>
        <begin position="431"/>
        <end position="515"/>
    </location>
</feature>
<feature type="compositionally biased region" description="Low complexity" evidence="2">
    <location>
        <begin position="476"/>
        <end position="515"/>
    </location>
</feature>
<feature type="domain" description="Cell envelope-related transcriptional attenuator" evidence="4">
    <location>
        <begin position="162"/>
        <end position="321"/>
    </location>
</feature>
<feature type="compositionally biased region" description="Gly residues" evidence="2">
    <location>
        <begin position="459"/>
        <end position="475"/>
    </location>
</feature>